<comment type="subcellular location">
    <subcellularLocation>
        <location evidence="2">Membrane</location>
    </subcellularLocation>
</comment>
<dbReference type="InterPro" id="IPR003594">
    <property type="entry name" value="HATPase_dom"/>
</dbReference>
<dbReference type="InterPro" id="IPR036097">
    <property type="entry name" value="HisK_dim/P_sf"/>
</dbReference>
<evidence type="ECO:0000256" key="11">
    <source>
        <dbReference type="SAM" id="Phobius"/>
    </source>
</evidence>
<dbReference type="InterPro" id="IPR050428">
    <property type="entry name" value="TCS_sensor_his_kinase"/>
</dbReference>
<keyword evidence="15" id="KW-1185">Reference proteome</keyword>
<feature type="domain" description="Histidine kinase" evidence="12">
    <location>
        <begin position="254"/>
        <end position="476"/>
    </location>
</feature>
<organism evidence="14 15">
    <name type="scientific">Ideonella paludis</name>
    <dbReference type="NCBI Taxonomy" id="1233411"/>
    <lineage>
        <taxon>Bacteria</taxon>
        <taxon>Pseudomonadati</taxon>
        <taxon>Pseudomonadota</taxon>
        <taxon>Betaproteobacteria</taxon>
        <taxon>Burkholderiales</taxon>
        <taxon>Sphaerotilaceae</taxon>
        <taxon>Ideonella</taxon>
    </lineage>
</organism>
<dbReference type="InterPro" id="IPR005467">
    <property type="entry name" value="His_kinase_dom"/>
</dbReference>
<evidence type="ECO:0000256" key="4">
    <source>
        <dbReference type="ARBA" id="ARBA00022553"/>
    </source>
</evidence>
<dbReference type="InterPro" id="IPR036890">
    <property type="entry name" value="HATPase_C_sf"/>
</dbReference>
<dbReference type="CDD" id="cd00082">
    <property type="entry name" value="HisKA"/>
    <property type="match status" value="1"/>
</dbReference>
<feature type="transmembrane region" description="Helical" evidence="11">
    <location>
        <begin position="174"/>
        <end position="197"/>
    </location>
</feature>
<accession>A0ABS5E2R2</accession>
<dbReference type="InterPro" id="IPR013727">
    <property type="entry name" value="2CSK_N"/>
</dbReference>
<evidence type="ECO:0000259" key="12">
    <source>
        <dbReference type="PROSITE" id="PS50109"/>
    </source>
</evidence>
<dbReference type="InterPro" id="IPR003660">
    <property type="entry name" value="HAMP_dom"/>
</dbReference>
<dbReference type="PANTHER" id="PTHR45436">
    <property type="entry name" value="SENSOR HISTIDINE KINASE YKOH"/>
    <property type="match status" value="1"/>
</dbReference>
<keyword evidence="6 11" id="KW-0812">Transmembrane</keyword>
<keyword evidence="5" id="KW-0808">Transferase</keyword>
<dbReference type="SMART" id="SM00387">
    <property type="entry name" value="HATPase_c"/>
    <property type="match status" value="1"/>
</dbReference>
<protein>
    <recommendedName>
        <fullName evidence="3">histidine kinase</fullName>
        <ecNumber evidence="3">2.7.13.3</ecNumber>
    </recommendedName>
</protein>
<dbReference type="Pfam" id="PF02518">
    <property type="entry name" value="HATPase_c"/>
    <property type="match status" value="1"/>
</dbReference>
<evidence type="ECO:0000313" key="14">
    <source>
        <dbReference type="EMBL" id="MBQ0937703.1"/>
    </source>
</evidence>
<name>A0ABS5E2R2_9BURK</name>
<dbReference type="SUPFAM" id="SSF47384">
    <property type="entry name" value="Homodimeric domain of signal transducing histidine kinase"/>
    <property type="match status" value="1"/>
</dbReference>
<comment type="caution">
    <text evidence="14">The sequence shown here is derived from an EMBL/GenBank/DDBJ whole genome shotgun (WGS) entry which is preliminary data.</text>
</comment>
<keyword evidence="7 14" id="KW-0418">Kinase</keyword>
<sequence>MTRPSLLRPHSLRRQLLLWLLVPQAVLWLAGAFGSYVLAARYTNQAIDASLTQATRSLARQVKPMGNGLFIDFPRAAQDIIESDPEDRVYYMVSTPPGQFILGNQNLTLPEVKGTPRLNEPLLYDGRVDDKPVRLAALFLAYGDEDQPRQTMLVQVARGLKSRETLATEILRDIALPLSALMVLMSMIVWAGIRAGLAPLERMRKQVEVRAPHDLAPVQLETAPTELHSLVVALNSLLAAVQSSMAAQRRFISDAAHQLRTPLAGLKSQTELALKEAQDPALRTRLERVHQSASRSAHLVTQLLTLARAEPESHAALGRTHFDLARLAQEVTADMVPRALKAGVDLGLSEDSSDVALPVHGHALLIKEALVNVIDNAIRYAGRGSEVTVRAHAQGAWAVLDVDDSGPGIEAAQHEAVFERFVRLSAGTASPGLNDDGCGLGLAIVKEIIERHAGTVGLQSLDPQGLRVSLQLPKASLTTH</sequence>
<evidence type="ECO:0000256" key="3">
    <source>
        <dbReference type="ARBA" id="ARBA00012438"/>
    </source>
</evidence>
<dbReference type="SMART" id="SM00388">
    <property type="entry name" value="HisKA"/>
    <property type="match status" value="1"/>
</dbReference>
<dbReference type="PROSITE" id="PS50885">
    <property type="entry name" value="HAMP"/>
    <property type="match status" value="1"/>
</dbReference>
<feature type="domain" description="HAMP" evidence="13">
    <location>
        <begin position="194"/>
        <end position="246"/>
    </location>
</feature>
<evidence type="ECO:0000259" key="13">
    <source>
        <dbReference type="PROSITE" id="PS50885"/>
    </source>
</evidence>
<dbReference type="EC" id="2.7.13.3" evidence="3"/>
<comment type="catalytic activity">
    <reaction evidence="1">
        <text>ATP + protein L-histidine = ADP + protein N-phospho-L-histidine.</text>
        <dbReference type="EC" id="2.7.13.3"/>
    </reaction>
</comment>
<dbReference type="Gene3D" id="3.30.565.10">
    <property type="entry name" value="Histidine kinase-like ATPase, C-terminal domain"/>
    <property type="match status" value="1"/>
</dbReference>
<evidence type="ECO:0000256" key="7">
    <source>
        <dbReference type="ARBA" id="ARBA00022777"/>
    </source>
</evidence>
<keyword evidence="4" id="KW-0597">Phosphoprotein</keyword>
<evidence type="ECO:0000256" key="2">
    <source>
        <dbReference type="ARBA" id="ARBA00004370"/>
    </source>
</evidence>
<dbReference type="InterPro" id="IPR004358">
    <property type="entry name" value="Sig_transdc_His_kin-like_C"/>
</dbReference>
<reference evidence="14 15" key="1">
    <citation type="submission" date="2021-04" db="EMBL/GenBank/DDBJ databases">
        <title>The genome sequence of type strain Ideonella paludis KCTC 32238.</title>
        <authorList>
            <person name="Liu Y."/>
        </authorList>
    </citation>
    <scope>NUCLEOTIDE SEQUENCE [LARGE SCALE GENOMIC DNA]</scope>
    <source>
        <strain evidence="14 15">KCTC 32238</strain>
    </source>
</reference>
<evidence type="ECO:0000256" key="5">
    <source>
        <dbReference type="ARBA" id="ARBA00022679"/>
    </source>
</evidence>
<dbReference type="Pfam" id="PF08521">
    <property type="entry name" value="2CSK_N"/>
    <property type="match status" value="1"/>
</dbReference>
<dbReference type="EMBL" id="JAGQDG010000009">
    <property type="protein sequence ID" value="MBQ0937703.1"/>
    <property type="molecule type" value="Genomic_DNA"/>
</dbReference>
<gene>
    <name evidence="14" type="ORF">KAK11_20430</name>
</gene>
<evidence type="ECO:0000313" key="15">
    <source>
        <dbReference type="Proteomes" id="UP000672097"/>
    </source>
</evidence>
<dbReference type="Pfam" id="PF00512">
    <property type="entry name" value="HisKA"/>
    <property type="match status" value="1"/>
</dbReference>
<dbReference type="SUPFAM" id="SSF55874">
    <property type="entry name" value="ATPase domain of HSP90 chaperone/DNA topoisomerase II/histidine kinase"/>
    <property type="match status" value="1"/>
</dbReference>
<keyword evidence="10 11" id="KW-0472">Membrane</keyword>
<dbReference type="RefSeq" id="WP_210811348.1">
    <property type="nucleotide sequence ID" value="NZ_JAGQDG010000009.1"/>
</dbReference>
<evidence type="ECO:0000256" key="1">
    <source>
        <dbReference type="ARBA" id="ARBA00000085"/>
    </source>
</evidence>
<evidence type="ECO:0000256" key="8">
    <source>
        <dbReference type="ARBA" id="ARBA00022989"/>
    </source>
</evidence>
<evidence type="ECO:0000256" key="9">
    <source>
        <dbReference type="ARBA" id="ARBA00023012"/>
    </source>
</evidence>
<dbReference type="Proteomes" id="UP000672097">
    <property type="component" value="Unassembled WGS sequence"/>
</dbReference>
<dbReference type="GO" id="GO:0016301">
    <property type="term" value="F:kinase activity"/>
    <property type="evidence" value="ECO:0007669"/>
    <property type="project" value="UniProtKB-KW"/>
</dbReference>
<dbReference type="InterPro" id="IPR003661">
    <property type="entry name" value="HisK_dim/P_dom"/>
</dbReference>
<keyword evidence="9" id="KW-0902">Two-component regulatory system</keyword>
<evidence type="ECO:0000256" key="6">
    <source>
        <dbReference type="ARBA" id="ARBA00022692"/>
    </source>
</evidence>
<dbReference type="CDD" id="cd00075">
    <property type="entry name" value="HATPase"/>
    <property type="match status" value="1"/>
</dbReference>
<dbReference type="PROSITE" id="PS50109">
    <property type="entry name" value="HIS_KIN"/>
    <property type="match status" value="1"/>
</dbReference>
<dbReference type="PANTHER" id="PTHR45436:SF1">
    <property type="entry name" value="SENSOR PROTEIN QSEC"/>
    <property type="match status" value="1"/>
</dbReference>
<keyword evidence="8 11" id="KW-1133">Transmembrane helix</keyword>
<proteinExistence type="predicted"/>
<dbReference type="PRINTS" id="PR00344">
    <property type="entry name" value="BCTRLSENSOR"/>
</dbReference>
<dbReference type="Gene3D" id="1.10.287.130">
    <property type="match status" value="1"/>
</dbReference>
<evidence type="ECO:0000256" key="10">
    <source>
        <dbReference type="ARBA" id="ARBA00023136"/>
    </source>
</evidence>